<organism evidence="1 2">
    <name type="scientific">Pelodictyon phaeoclathratiforme (strain DSM 5477 / BU-1)</name>
    <dbReference type="NCBI Taxonomy" id="324925"/>
    <lineage>
        <taxon>Bacteria</taxon>
        <taxon>Pseudomonadati</taxon>
        <taxon>Chlorobiota</taxon>
        <taxon>Chlorobiia</taxon>
        <taxon>Chlorobiales</taxon>
        <taxon>Chlorobiaceae</taxon>
        <taxon>Chlorobium/Pelodictyon group</taxon>
        <taxon>Pelodictyon</taxon>
    </lineage>
</organism>
<dbReference type="eggNOG" id="ENOG5032YT2">
    <property type="taxonomic scope" value="Bacteria"/>
</dbReference>
<dbReference type="STRING" id="324925.Ppha_1935"/>
<dbReference type="Gene3D" id="3.30.2020.40">
    <property type="entry name" value="Uncharacterised protein PF10387, DUF2442"/>
    <property type="match status" value="1"/>
</dbReference>
<reference evidence="1 2" key="1">
    <citation type="submission" date="2008-06" db="EMBL/GenBank/DDBJ databases">
        <title>Complete sequence of Pelodictyon phaeoclathratiforme BU-1.</title>
        <authorList>
            <consortium name="US DOE Joint Genome Institute"/>
            <person name="Lucas S."/>
            <person name="Copeland A."/>
            <person name="Lapidus A."/>
            <person name="Glavina del Rio T."/>
            <person name="Dalin E."/>
            <person name="Tice H."/>
            <person name="Bruce D."/>
            <person name="Goodwin L."/>
            <person name="Pitluck S."/>
            <person name="Schmutz J."/>
            <person name="Larimer F."/>
            <person name="Land M."/>
            <person name="Hauser L."/>
            <person name="Kyrpides N."/>
            <person name="Mikhailova N."/>
            <person name="Liu Z."/>
            <person name="Li T."/>
            <person name="Zhao F."/>
            <person name="Overmann J."/>
            <person name="Bryant D.A."/>
            <person name="Richardson P."/>
        </authorList>
    </citation>
    <scope>NUCLEOTIDE SEQUENCE [LARGE SCALE GENOMIC DNA]</scope>
    <source>
        <strain evidence="2">DSM 5477 / BU-1</strain>
    </source>
</reference>
<dbReference type="Pfam" id="PF10387">
    <property type="entry name" value="DUF2442"/>
    <property type="match status" value="1"/>
</dbReference>
<evidence type="ECO:0000313" key="2">
    <source>
        <dbReference type="Proteomes" id="UP000002724"/>
    </source>
</evidence>
<dbReference type="HOGENOM" id="CLU_177114_1_0_10"/>
<dbReference type="KEGG" id="pph:Ppha_1935"/>
<name>B4SC47_PELPB</name>
<dbReference type="OrthoDB" id="9807561at2"/>
<sequence length="90" mass="10012">MNTAVNNEPRISAVEITDEVISATLDDGRTISVPLIWSWRLTESSVEQRNNYEIIGNGIGIHWPDIDEDISAEGMLYGVPAQRSRKKISA</sequence>
<accession>B4SC47</accession>
<dbReference type="InterPro" id="IPR018841">
    <property type="entry name" value="DUF2442"/>
</dbReference>
<dbReference type="Proteomes" id="UP000002724">
    <property type="component" value="Chromosome"/>
</dbReference>
<protein>
    <recommendedName>
        <fullName evidence="3">DUF2442 domain-containing protein</fullName>
    </recommendedName>
</protein>
<keyword evidence="2" id="KW-1185">Reference proteome</keyword>
<evidence type="ECO:0008006" key="3">
    <source>
        <dbReference type="Google" id="ProtNLM"/>
    </source>
</evidence>
<dbReference type="EMBL" id="CP001110">
    <property type="protein sequence ID" value="ACF44153.1"/>
    <property type="molecule type" value="Genomic_DNA"/>
</dbReference>
<proteinExistence type="predicted"/>
<gene>
    <name evidence="1" type="ordered locus">Ppha_1935</name>
</gene>
<evidence type="ECO:0000313" key="1">
    <source>
        <dbReference type="EMBL" id="ACF44153.1"/>
    </source>
</evidence>
<dbReference type="AlphaFoldDB" id="B4SC47"/>
<dbReference type="RefSeq" id="WP_012508634.1">
    <property type="nucleotide sequence ID" value="NC_011060.1"/>
</dbReference>